<sequence>MAKIRRLVLDVLKPHQPNIIEYAYILGSIKGVDGANLSLYEVDQETENVKITLEGSDINFKDVEKAIQELGGSIHSIDLVATGQRLIEDVGTLMD</sequence>
<dbReference type="PANTHER" id="PTHR42240:SF1">
    <property type="entry name" value="DUF211 DOMAIN-CONTAINING PROTEIN"/>
    <property type="match status" value="1"/>
</dbReference>
<protein>
    <recommendedName>
        <fullName evidence="2">DUF211 domain-containing protein</fullName>
    </recommendedName>
</protein>
<dbReference type="Gene3D" id="3.30.70.1340">
    <property type="entry name" value="MTH889-like domain"/>
    <property type="match status" value="1"/>
</dbReference>
<dbReference type="InterPro" id="IPR003831">
    <property type="entry name" value="DUF211"/>
</dbReference>
<dbReference type="AlphaFoldDB" id="A0A7C0X0E3"/>
<dbReference type="Pfam" id="PF02680">
    <property type="entry name" value="DUF211"/>
    <property type="match status" value="1"/>
</dbReference>
<accession>A0A7C0X0E3</accession>
<dbReference type="EMBL" id="DQZR01000065">
    <property type="protein sequence ID" value="HDM35950.1"/>
    <property type="molecule type" value="Genomic_DNA"/>
</dbReference>
<dbReference type="InterPro" id="IPR023129">
    <property type="entry name" value="MTH889-like_dom_sf"/>
</dbReference>
<evidence type="ECO:0008006" key="2">
    <source>
        <dbReference type="Google" id="ProtNLM"/>
    </source>
</evidence>
<reference evidence="1" key="1">
    <citation type="journal article" date="2020" name="mSystems">
        <title>Genome- and Community-Level Interaction Insights into Carbon Utilization and Element Cycling Functions of Hydrothermarchaeota in Hydrothermal Sediment.</title>
        <authorList>
            <person name="Zhou Z."/>
            <person name="Liu Y."/>
            <person name="Xu W."/>
            <person name="Pan J."/>
            <person name="Luo Z.H."/>
            <person name="Li M."/>
        </authorList>
    </citation>
    <scope>NUCLEOTIDE SEQUENCE [LARGE SCALE GENOMIC DNA]</scope>
    <source>
        <strain evidence="1">HyVt-185</strain>
    </source>
</reference>
<organism evidence="1">
    <name type="scientific">Candidatus Syntropharchaeum butanivorans</name>
    <dbReference type="NCBI Taxonomy" id="1839936"/>
    <lineage>
        <taxon>Archaea</taxon>
        <taxon>Methanobacteriati</taxon>
        <taxon>Methanobacteriota</taxon>
        <taxon>Stenosarchaea group</taxon>
        <taxon>Methanomicrobia</taxon>
        <taxon>Methanosarcinales</taxon>
        <taxon>ANME-2 cluster</taxon>
        <taxon>Candidatus Syntropharchaeum</taxon>
    </lineage>
</organism>
<proteinExistence type="predicted"/>
<dbReference type="PANTHER" id="PTHR42240">
    <property type="entry name" value="DUF211 DOMAIN-CONTAINING PROTEIN"/>
    <property type="match status" value="1"/>
</dbReference>
<evidence type="ECO:0000313" key="1">
    <source>
        <dbReference type="EMBL" id="HDM35950.1"/>
    </source>
</evidence>
<comment type="caution">
    <text evidence="1">The sequence shown here is derived from an EMBL/GenBank/DDBJ whole genome shotgun (WGS) entry which is preliminary data.</text>
</comment>
<name>A0A7C0X0E3_9EURY</name>
<dbReference type="SUPFAM" id="SSF160363">
    <property type="entry name" value="MTH889-like"/>
    <property type="match status" value="1"/>
</dbReference>
<dbReference type="Proteomes" id="UP000885863">
    <property type="component" value="Unassembled WGS sequence"/>
</dbReference>
<gene>
    <name evidence="1" type="ORF">ENG09_01665</name>
</gene>